<dbReference type="AlphaFoldDB" id="B9XMK2"/>
<dbReference type="Proteomes" id="UP000003688">
    <property type="component" value="Unassembled WGS sequence"/>
</dbReference>
<proteinExistence type="predicted"/>
<sequence length="57" mass="6276">MSWMGVFPSKPEITSGLKRVTHQGSKRLLNGIGMEEAVKNNLFGFLGCVNVLVNDVR</sequence>
<keyword evidence="2" id="KW-1185">Reference proteome</keyword>
<dbReference type="EMBL" id="ABOX02000035">
    <property type="protein sequence ID" value="EEF58901.1"/>
    <property type="molecule type" value="Genomic_DNA"/>
</dbReference>
<name>B9XMK2_PEDPL</name>
<gene>
    <name evidence="1" type="ORF">Cflav_PD2903</name>
</gene>
<comment type="caution">
    <text evidence="1">The sequence shown here is derived from an EMBL/GenBank/DDBJ whole genome shotgun (WGS) entry which is preliminary data.</text>
</comment>
<evidence type="ECO:0000313" key="2">
    <source>
        <dbReference type="Proteomes" id="UP000003688"/>
    </source>
</evidence>
<dbReference type="STRING" id="320771.Cflav_PD2903"/>
<reference evidence="1 2" key="1">
    <citation type="journal article" date="2011" name="J. Bacteriol.">
        <title>Genome sequence of 'Pedosphaera parvula' Ellin514, an aerobic Verrucomicrobial isolate from pasture soil.</title>
        <authorList>
            <person name="Kant R."/>
            <person name="van Passel M.W."/>
            <person name="Sangwan P."/>
            <person name="Palva A."/>
            <person name="Lucas S."/>
            <person name="Copeland A."/>
            <person name="Lapidus A."/>
            <person name="Glavina Del Rio T."/>
            <person name="Dalin E."/>
            <person name="Tice H."/>
            <person name="Bruce D."/>
            <person name="Goodwin L."/>
            <person name="Pitluck S."/>
            <person name="Chertkov O."/>
            <person name="Larimer F.W."/>
            <person name="Land M.L."/>
            <person name="Hauser L."/>
            <person name="Brettin T.S."/>
            <person name="Detter J.C."/>
            <person name="Han S."/>
            <person name="de Vos W.M."/>
            <person name="Janssen P.H."/>
            <person name="Smidt H."/>
        </authorList>
    </citation>
    <scope>NUCLEOTIDE SEQUENCE [LARGE SCALE GENOMIC DNA]</scope>
    <source>
        <strain evidence="1 2">Ellin514</strain>
    </source>
</reference>
<organism evidence="1 2">
    <name type="scientific">Pedosphaera parvula (strain Ellin514)</name>
    <dbReference type="NCBI Taxonomy" id="320771"/>
    <lineage>
        <taxon>Bacteria</taxon>
        <taxon>Pseudomonadati</taxon>
        <taxon>Verrucomicrobiota</taxon>
        <taxon>Pedosphaerae</taxon>
        <taxon>Pedosphaerales</taxon>
        <taxon>Pedosphaeraceae</taxon>
        <taxon>Pedosphaera</taxon>
    </lineage>
</organism>
<accession>B9XMK2</accession>
<protein>
    <submittedName>
        <fullName evidence="1">Uncharacterized protein</fullName>
    </submittedName>
</protein>
<evidence type="ECO:0000313" key="1">
    <source>
        <dbReference type="EMBL" id="EEF58901.1"/>
    </source>
</evidence>